<protein>
    <submittedName>
        <fullName evidence="2">Uncharacterized protein</fullName>
    </submittedName>
</protein>
<dbReference type="EMBL" id="JANPWB010000008">
    <property type="protein sequence ID" value="KAJ1162838.1"/>
    <property type="molecule type" value="Genomic_DNA"/>
</dbReference>
<evidence type="ECO:0000313" key="2">
    <source>
        <dbReference type="EMBL" id="KAJ1162838.1"/>
    </source>
</evidence>
<organism evidence="2 3">
    <name type="scientific">Pleurodeles waltl</name>
    <name type="common">Iberian ribbed newt</name>
    <dbReference type="NCBI Taxonomy" id="8319"/>
    <lineage>
        <taxon>Eukaryota</taxon>
        <taxon>Metazoa</taxon>
        <taxon>Chordata</taxon>
        <taxon>Craniata</taxon>
        <taxon>Vertebrata</taxon>
        <taxon>Euteleostomi</taxon>
        <taxon>Amphibia</taxon>
        <taxon>Batrachia</taxon>
        <taxon>Caudata</taxon>
        <taxon>Salamandroidea</taxon>
        <taxon>Salamandridae</taxon>
        <taxon>Pleurodelinae</taxon>
        <taxon>Pleurodeles</taxon>
    </lineage>
</organism>
<dbReference type="AlphaFoldDB" id="A0AAV7SG67"/>
<feature type="region of interest" description="Disordered" evidence="1">
    <location>
        <begin position="61"/>
        <end position="95"/>
    </location>
</feature>
<accession>A0AAV7SG67</accession>
<name>A0AAV7SG67_PLEWA</name>
<sequence length="280" mass="28580">MLAPRPGVLHHHSGTQPLQAPQPLCHSLGGRWRSPKSGALTTLPSPGSLHLAPFAESVASVAHSTGRHTPLSIPDQLGGGPHPDPGAAPPAEPPAASAWCVCKPAPVLFGATPALLAPASCSPGRPFRGPRLAGPTDVRAPIFLLSGREVAVPRSRGRAPCWAISASIGIQMVWLQAGPTRSRARSSCPGNLQPNEAQSSGAPQPRSPSEGPPTAPLADRPDFAAAHVTAQGPGSGRGTGHQLLSPPVQLAPPETTLQGRDRGSAAPRIAPPRLPPLDGL</sequence>
<feature type="compositionally biased region" description="Polar residues" evidence="1">
    <location>
        <begin position="188"/>
        <end position="202"/>
    </location>
</feature>
<feature type="compositionally biased region" description="Pro residues" evidence="1">
    <location>
        <begin position="82"/>
        <end position="93"/>
    </location>
</feature>
<comment type="caution">
    <text evidence="2">The sequence shown here is derived from an EMBL/GenBank/DDBJ whole genome shotgun (WGS) entry which is preliminary data.</text>
</comment>
<proteinExistence type="predicted"/>
<reference evidence="2" key="1">
    <citation type="journal article" date="2022" name="bioRxiv">
        <title>Sequencing and chromosome-scale assembly of the giantPleurodeles waltlgenome.</title>
        <authorList>
            <person name="Brown T."/>
            <person name="Elewa A."/>
            <person name="Iarovenko S."/>
            <person name="Subramanian E."/>
            <person name="Araus A.J."/>
            <person name="Petzold A."/>
            <person name="Susuki M."/>
            <person name="Suzuki K.-i.T."/>
            <person name="Hayashi T."/>
            <person name="Toyoda A."/>
            <person name="Oliveira C."/>
            <person name="Osipova E."/>
            <person name="Leigh N.D."/>
            <person name="Simon A."/>
            <person name="Yun M.H."/>
        </authorList>
    </citation>
    <scope>NUCLEOTIDE SEQUENCE</scope>
    <source>
        <strain evidence="2">20211129_DDA</strain>
        <tissue evidence="2">Liver</tissue>
    </source>
</reference>
<gene>
    <name evidence="2" type="ORF">NDU88_003303</name>
</gene>
<evidence type="ECO:0000256" key="1">
    <source>
        <dbReference type="SAM" id="MobiDB-lite"/>
    </source>
</evidence>
<evidence type="ECO:0000313" key="3">
    <source>
        <dbReference type="Proteomes" id="UP001066276"/>
    </source>
</evidence>
<keyword evidence="3" id="KW-1185">Reference proteome</keyword>
<feature type="compositionally biased region" description="Pro residues" evidence="1">
    <location>
        <begin position="269"/>
        <end position="280"/>
    </location>
</feature>
<feature type="region of interest" description="Disordered" evidence="1">
    <location>
        <begin position="1"/>
        <end position="44"/>
    </location>
</feature>
<dbReference type="Proteomes" id="UP001066276">
    <property type="component" value="Chromosome 4_2"/>
</dbReference>
<feature type="region of interest" description="Disordered" evidence="1">
    <location>
        <begin position="181"/>
        <end position="280"/>
    </location>
</feature>